<comment type="caution">
    <text evidence="8">The sequence shown here is derived from an EMBL/GenBank/DDBJ whole genome shotgun (WGS) entry which is preliminary data.</text>
</comment>
<dbReference type="Pfam" id="PF07690">
    <property type="entry name" value="MFS_1"/>
    <property type="match status" value="1"/>
</dbReference>
<keyword evidence="5 6" id="KW-0472">Membrane</keyword>
<feature type="transmembrane region" description="Helical" evidence="6">
    <location>
        <begin position="87"/>
        <end position="106"/>
    </location>
</feature>
<evidence type="ECO:0000313" key="9">
    <source>
        <dbReference type="Proteomes" id="UP001226762"/>
    </source>
</evidence>
<feature type="transmembrane region" description="Helical" evidence="6">
    <location>
        <begin position="176"/>
        <end position="196"/>
    </location>
</feature>
<dbReference type="RefSeq" id="WP_306733841.1">
    <property type="nucleotide sequence ID" value="NZ_JANHAX010000001.1"/>
</dbReference>
<dbReference type="PROSITE" id="PS00216">
    <property type="entry name" value="SUGAR_TRANSPORT_1"/>
    <property type="match status" value="1"/>
</dbReference>
<dbReference type="EMBL" id="JANHAX010000001">
    <property type="protein sequence ID" value="MDQ2088577.1"/>
    <property type="molecule type" value="Genomic_DNA"/>
</dbReference>
<dbReference type="Gene3D" id="1.20.1720.10">
    <property type="entry name" value="Multidrug resistance protein D"/>
    <property type="match status" value="1"/>
</dbReference>
<dbReference type="SUPFAM" id="SSF103473">
    <property type="entry name" value="MFS general substrate transporter"/>
    <property type="match status" value="1"/>
</dbReference>
<evidence type="ECO:0000256" key="3">
    <source>
        <dbReference type="ARBA" id="ARBA00022692"/>
    </source>
</evidence>
<evidence type="ECO:0000256" key="4">
    <source>
        <dbReference type="ARBA" id="ARBA00022989"/>
    </source>
</evidence>
<dbReference type="GO" id="GO:0005886">
    <property type="term" value="C:plasma membrane"/>
    <property type="evidence" value="ECO:0007669"/>
    <property type="project" value="TreeGrafter"/>
</dbReference>
<evidence type="ECO:0000256" key="1">
    <source>
        <dbReference type="ARBA" id="ARBA00004141"/>
    </source>
</evidence>
<feature type="transmembrane region" description="Helical" evidence="6">
    <location>
        <begin position="112"/>
        <end position="133"/>
    </location>
</feature>
<dbReference type="GO" id="GO:0140115">
    <property type="term" value="P:export across plasma membrane"/>
    <property type="evidence" value="ECO:0007669"/>
    <property type="project" value="UniProtKB-ARBA"/>
</dbReference>
<feature type="transmembrane region" description="Helical" evidence="6">
    <location>
        <begin position="228"/>
        <end position="251"/>
    </location>
</feature>
<feature type="transmembrane region" description="Helical" evidence="6">
    <location>
        <begin position="291"/>
        <end position="314"/>
    </location>
</feature>
<feature type="transmembrane region" description="Helical" evidence="6">
    <location>
        <begin position="353"/>
        <end position="377"/>
    </location>
</feature>
<comment type="subcellular location">
    <subcellularLocation>
        <location evidence="1">Membrane</location>
        <topology evidence="1">Multi-pass membrane protein</topology>
    </subcellularLocation>
</comment>
<organism evidence="8 9">
    <name type="scientific">Marimonas arenosa</name>
    <dbReference type="NCBI Taxonomy" id="1795305"/>
    <lineage>
        <taxon>Bacteria</taxon>
        <taxon>Pseudomonadati</taxon>
        <taxon>Pseudomonadota</taxon>
        <taxon>Alphaproteobacteria</taxon>
        <taxon>Rhodobacterales</taxon>
        <taxon>Paracoccaceae</taxon>
        <taxon>Marimonas</taxon>
    </lineage>
</organism>
<feature type="transmembrane region" description="Helical" evidence="6">
    <location>
        <begin position="59"/>
        <end position="75"/>
    </location>
</feature>
<feature type="transmembrane region" description="Helical" evidence="6">
    <location>
        <begin position="263"/>
        <end position="284"/>
    </location>
</feature>
<dbReference type="GO" id="GO:0042908">
    <property type="term" value="P:xenobiotic transport"/>
    <property type="evidence" value="ECO:0007669"/>
    <property type="project" value="UniProtKB-ARBA"/>
</dbReference>
<reference evidence="8" key="1">
    <citation type="submission" date="2022-07" db="EMBL/GenBank/DDBJ databases">
        <authorList>
            <person name="Otstavnykh N."/>
            <person name="Isaeva M."/>
            <person name="Bystritskaya E."/>
        </authorList>
    </citation>
    <scope>NUCLEOTIDE SEQUENCE</scope>
    <source>
        <strain evidence="8">KCTC 52189</strain>
    </source>
</reference>
<dbReference type="PANTHER" id="PTHR23502">
    <property type="entry name" value="MAJOR FACILITATOR SUPERFAMILY"/>
    <property type="match status" value="1"/>
</dbReference>
<dbReference type="InterPro" id="IPR011701">
    <property type="entry name" value="MFS"/>
</dbReference>
<name>A0AAE3WB61_9RHOB</name>
<evidence type="ECO:0000313" key="8">
    <source>
        <dbReference type="EMBL" id="MDQ2088577.1"/>
    </source>
</evidence>
<dbReference type="InterPro" id="IPR020846">
    <property type="entry name" value="MFS_dom"/>
</dbReference>
<proteinExistence type="predicted"/>
<evidence type="ECO:0000256" key="2">
    <source>
        <dbReference type="ARBA" id="ARBA00022448"/>
    </source>
</evidence>
<dbReference type="Proteomes" id="UP001226762">
    <property type="component" value="Unassembled WGS sequence"/>
</dbReference>
<feature type="domain" description="Major facilitator superfamily (MFS) profile" evidence="7">
    <location>
        <begin position="20"/>
        <end position="406"/>
    </location>
</feature>
<accession>A0AAE3WB61</accession>
<keyword evidence="2" id="KW-0813">Transport</keyword>
<feature type="transmembrane region" description="Helical" evidence="6">
    <location>
        <begin position="320"/>
        <end position="341"/>
    </location>
</feature>
<keyword evidence="9" id="KW-1185">Reference proteome</keyword>
<dbReference type="PROSITE" id="PS50850">
    <property type="entry name" value="MFS"/>
    <property type="match status" value="1"/>
</dbReference>
<protein>
    <submittedName>
        <fullName evidence="8">MFS transporter</fullName>
    </submittedName>
</protein>
<keyword evidence="4 6" id="KW-1133">Transmembrane helix</keyword>
<feature type="transmembrane region" description="Helical" evidence="6">
    <location>
        <begin position="145"/>
        <end position="170"/>
    </location>
</feature>
<evidence type="ECO:0000259" key="7">
    <source>
        <dbReference type="PROSITE" id="PS50850"/>
    </source>
</evidence>
<keyword evidence="3 6" id="KW-0812">Transmembrane</keyword>
<feature type="transmembrane region" description="Helical" evidence="6">
    <location>
        <begin position="383"/>
        <end position="402"/>
    </location>
</feature>
<sequence>MSTAAGQARTPKAGMGRVEFITLMAMLFAMVAFSIDSMLPALPRMAAELTPEAPNRAQLILTFFVIGLGLGTFVMGPVSDAFGRKPVILASAGLYLIGAALATLAQTLELMLLARALQGLGAAGPRVAGMAVIRDLFAGREMARIMSFVMMIFVLFPAVAPLIGAGIIALSGGWRSVFVAFLVFGSIGAAWMQLRLAETLPRGNRRPFRASVVVAAAREAFALPMVRLVTLVLTLCFGMFFAMLQSVQPIFDQTFGRADTFPVWFFFLSLGVAAASLLNTRLVMRFGMRRIVTVALAVQVAISGMMLTLSYIALPATWEFALFLFWQASMFFQAGVTIGNLNAMGMEPLGHIAGMAASVIGGISTVFAMALAAPLGLAFDGSIRPLATGVFVLSLLAVLLMLRLRRVEQMR</sequence>
<reference evidence="8" key="2">
    <citation type="submission" date="2023-02" db="EMBL/GenBank/DDBJ databases">
        <title>'Rhodoalgimonas zhirmunskyi' gen. nov., isolated from a red alga.</title>
        <authorList>
            <person name="Nedashkovskaya O.I."/>
            <person name="Otstavnykh N.Y."/>
            <person name="Bystritskaya E.P."/>
            <person name="Balabanova L.A."/>
            <person name="Isaeva M.P."/>
        </authorList>
    </citation>
    <scope>NUCLEOTIDE SEQUENCE</scope>
    <source>
        <strain evidence="8">KCTC 52189</strain>
    </source>
</reference>
<dbReference type="PANTHER" id="PTHR23502:SF132">
    <property type="entry name" value="POLYAMINE TRANSPORTER 2-RELATED"/>
    <property type="match status" value="1"/>
</dbReference>
<dbReference type="GO" id="GO:0022857">
    <property type="term" value="F:transmembrane transporter activity"/>
    <property type="evidence" value="ECO:0007669"/>
    <property type="project" value="InterPro"/>
</dbReference>
<dbReference type="AlphaFoldDB" id="A0AAE3WB61"/>
<evidence type="ECO:0000256" key="5">
    <source>
        <dbReference type="ARBA" id="ARBA00023136"/>
    </source>
</evidence>
<feature type="transmembrane region" description="Helical" evidence="6">
    <location>
        <begin position="20"/>
        <end position="39"/>
    </location>
</feature>
<dbReference type="InterPro" id="IPR005829">
    <property type="entry name" value="Sugar_transporter_CS"/>
</dbReference>
<gene>
    <name evidence="8" type="ORF">NO357_01510</name>
</gene>
<evidence type="ECO:0000256" key="6">
    <source>
        <dbReference type="SAM" id="Phobius"/>
    </source>
</evidence>
<dbReference type="InterPro" id="IPR036259">
    <property type="entry name" value="MFS_trans_sf"/>
</dbReference>